<dbReference type="InParanoid" id="D1ZZQ5"/>
<reference evidence="2 3" key="2">
    <citation type="journal article" date="2010" name="Nucleic Acids Res.">
        <title>BeetleBase in 2010: revisions to provide comprehensive genomic information for Tribolium castaneum.</title>
        <authorList>
            <person name="Kim H.S."/>
            <person name="Murphy T."/>
            <person name="Xia J."/>
            <person name="Caragea D."/>
            <person name="Park Y."/>
            <person name="Beeman R.W."/>
            <person name="Lorenzen M.D."/>
            <person name="Butcher S."/>
            <person name="Manak J.R."/>
            <person name="Brown S.J."/>
        </authorList>
    </citation>
    <scope>GENOME REANNOTATION</scope>
    <source>
        <strain evidence="2 3">Georgia GA2</strain>
    </source>
</reference>
<name>D1ZZQ5_TRICA</name>
<accession>D1ZZQ5</accession>
<keyword evidence="3" id="KW-1185">Reference proteome</keyword>
<dbReference type="Proteomes" id="UP000007266">
    <property type="component" value="Linkage group 4"/>
</dbReference>
<evidence type="ECO:0000313" key="3">
    <source>
        <dbReference type="Proteomes" id="UP000007266"/>
    </source>
</evidence>
<protein>
    <submittedName>
        <fullName evidence="2">Uncharacterized protein</fullName>
    </submittedName>
</protein>
<evidence type="ECO:0000256" key="1">
    <source>
        <dbReference type="SAM" id="MobiDB-lite"/>
    </source>
</evidence>
<feature type="region of interest" description="Disordered" evidence="1">
    <location>
        <begin position="63"/>
        <end position="104"/>
    </location>
</feature>
<gene>
    <name evidence="2" type="primary">GLEAN_07414</name>
    <name evidence="2" type="ORF">TcasGA2_TC007414</name>
</gene>
<reference evidence="2 3" key="1">
    <citation type="journal article" date="2008" name="Nature">
        <title>The genome of the model beetle and pest Tribolium castaneum.</title>
        <authorList>
            <consortium name="Tribolium Genome Sequencing Consortium"/>
            <person name="Richards S."/>
            <person name="Gibbs R.A."/>
            <person name="Weinstock G.M."/>
            <person name="Brown S.J."/>
            <person name="Denell R."/>
            <person name="Beeman R.W."/>
            <person name="Gibbs R."/>
            <person name="Beeman R.W."/>
            <person name="Brown S.J."/>
            <person name="Bucher G."/>
            <person name="Friedrich M."/>
            <person name="Grimmelikhuijzen C.J."/>
            <person name="Klingler M."/>
            <person name="Lorenzen M."/>
            <person name="Richards S."/>
            <person name="Roth S."/>
            <person name="Schroder R."/>
            <person name="Tautz D."/>
            <person name="Zdobnov E.M."/>
            <person name="Muzny D."/>
            <person name="Gibbs R.A."/>
            <person name="Weinstock G.M."/>
            <person name="Attaway T."/>
            <person name="Bell S."/>
            <person name="Buhay C.J."/>
            <person name="Chandrabose M.N."/>
            <person name="Chavez D."/>
            <person name="Clerk-Blankenburg K.P."/>
            <person name="Cree A."/>
            <person name="Dao M."/>
            <person name="Davis C."/>
            <person name="Chacko J."/>
            <person name="Dinh H."/>
            <person name="Dugan-Rocha S."/>
            <person name="Fowler G."/>
            <person name="Garner T.T."/>
            <person name="Garnes J."/>
            <person name="Gnirke A."/>
            <person name="Hawes A."/>
            <person name="Hernandez J."/>
            <person name="Hines S."/>
            <person name="Holder M."/>
            <person name="Hume J."/>
            <person name="Jhangiani S.N."/>
            <person name="Joshi V."/>
            <person name="Khan Z.M."/>
            <person name="Jackson L."/>
            <person name="Kovar C."/>
            <person name="Kowis A."/>
            <person name="Lee S."/>
            <person name="Lewis L.R."/>
            <person name="Margolis J."/>
            <person name="Morgan M."/>
            <person name="Nazareth L.V."/>
            <person name="Nguyen N."/>
            <person name="Okwuonu G."/>
            <person name="Parker D."/>
            <person name="Richards S."/>
            <person name="Ruiz S.J."/>
            <person name="Santibanez J."/>
            <person name="Savard J."/>
            <person name="Scherer S.E."/>
            <person name="Schneider B."/>
            <person name="Sodergren E."/>
            <person name="Tautz D."/>
            <person name="Vattahil S."/>
            <person name="Villasana D."/>
            <person name="White C.S."/>
            <person name="Wright R."/>
            <person name="Park Y."/>
            <person name="Beeman R.W."/>
            <person name="Lord J."/>
            <person name="Oppert B."/>
            <person name="Lorenzen M."/>
            <person name="Brown S."/>
            <person name="Wang L."/>
            <person name="Savard J."/>
            <person name="Tautz D."/>
            <person name="Richards S."/>
            <person name="Weinstock G."/>
            <person name="Gibbs R.A."/>
            <person name="Liu Y."/>
            <person name="Worley K."/>
            <person name="Weinstock G."/>
            <person name="Elsik C.G."/>
            <person name="Reese J.T."/>
            <person name="Elhaik E."/>
            <person name="Landan G."/>
            <person name="Graur D."/>
            <person name="Arensburger P."/>
            <person name="Atkinson P."/>
            <person name="Beeman R.W."/>
            <person name="Beidler J."/>
            <person name="Brown S.J."/>
            <person name="Demuth J.P."/>
            <person name="Drury D.W."/>
            <person name="Du Y.Z."/>
            <person name="Fujiwara H."/>
            <person name="Lorenzen M."/>
            <person name="Maselli V."/>
            <person name="Osanai M."/>
            <person name="Park Y."/>
            <person name="Robertson H.M."/>
            <person name="Tu Z."/>
            <person name="Wang J.J."/>
            <person name="Wang S."/>
            <person name="Richards S."/>
            <person name="Song H."/>
            <person name="Zhang L."/>
            <person name="Sodergren E."/>
            <person name="Werner D."/>
            <person name="Stanke M."/>
            <person name="Morgenstern B."/>
            <person name="Solovyev V."/>
            <person name="Kosarev P."/>
            <person name="Brown G."/>
            <person name="Chen H.C."/>
            <person name="Ermolaeva O."/>
            <person name="Hlavina W."/>
            <person name="Kapustin Y."/>
            <person name="Kiryutin B."/>
            <person name="Kitts P."/>
            <person name="Maglott D."/>
            <person name="Pruitt K."/>
            <person name="Sapojnikov V."/>
            <person name="Souvorov A."/>
            <person name="Mackey A.J."/>
            <person name="Waterhouse R.M."/>
            <person name="Wyder S."/>
            <person name="Zdobnov E.M."/>
            <person name="Zdobnov E.M."/>
            <person name="Wyder S."/>
            <person name="Kriventseva E.V."/>
            <person name="Kadowaki T."/>
            <person name="Bork P."/>
            <person name="Aranda M."/>
            <person name="Bao R."/>
            <person name="Beermann A."/>
            <person name="Berns N."/>
            <person name="Bolognesi R."/>
            <person name="Bonneton F."/>
            <person name="Bopp D."/>
            <person name="Brown S.J."/>
            <person name="Bucher G."/>
            <person name="Butts T."/>
            <person name="Chaumot A."/>
            <person name="Denell R.E."/>
            <person name="Ferrier D.E."/>
            <person name="Friedrich M."/>
            <person name="Gordon C.M."/>
            <person name="Jindra M."/>
            <person name="Klingler M."/>
            <person name="Lan Q."/>
            <person name="Lattorff H.M."/>
            <person name="Laudet V."/>
            <person name="von Levetsow C."/>
            <person name="Liu Z."/>
            <person name="Lutz R."/>
            <person name="Lynch J.A."/>
            <person name="da Fonseca R.N."/>
            <person name="Posnien N."/>
            <person name="Reuter R."/>
            <person name="Roth S."/>
            <person name="Savard J."/>
            <person name="Schinko J.B."/>
            <person name="Schmitt C."/>
            <person name="Schoppmeier M."/>
            <person name="Schroder R."/>
            <person name="Shippy T.D."/>
            <person name="Simonnet F."/>
            <person name="Marques-Souza H."/>
            <person name="Tautz D."/>
            <person name="Tomoyasu Y."/>
            <person name="Trauner J."/>
            <person name="Van der Zee M."/>
            <person name="Vervoort M."/>
            <person name="Wittkopp N."/>
            <person name="Wimmer E.A."/>
            <person name="Yang X."/>
            <person name="Jones A.K."/>
            <person name="Sattelle D.B."/>
            <person name="Ebert P.R."/>
            <person name="Nelson D."/>
            <person name="Scott J.G."/>
            <person name="Beeman R.W."/>
            <person name="Muthukrishnan S."/>
            <person name="Kramer K.J."/>
            <person name="Arakane Y."/>
            <person name="Beeman R.W."/>
            <person name="Zhu Q."/>
            <person name="Hogenkamp D."/>
            <person name="Dixit R."/>
            <person name="Oppert B."/>
            <person name="Jiang H."/>
            <person name="Zou Z."/>
            <person name="Marshall J."/>
            <person name="Elpidina E."/>
            <person name="Vinokurov K."/>
            <person name="Oppert C."/>
            <person name="Zou Z."/>
            <person name="Evans J."/>
            <person name="Lu Z."/>
            <person name="Zhao P."/>
            <person name="Sumathipala N."/>
            <person name="Altincicek B."/>
            <person name="Vilcinskas A."/>
            <person name="Williams M."/>
            <person name="Hultmark D."/>
            <person name="Hetru C."/>
            <person name="Jiang H."/>
            <person name="Grimmelikhuijzen C.J."/>
            <person name="Hauser F."/>
            <person name="Cazzamali G."/>
            <person name="Williamson M."/>
            <person name="Park Y."/>
            <person name="Li B."/>
            <person name="Tanaka Y."/>
            <person name="Predel R."/>
            <person name="Neupert S."/>
            <person name="Schachtner J."/>
            <person name="Verleyen P."/>
            <person name="Raible F."/>
            <person name="Bork P."/>
            <person name="Friedrich M."/>
            <person name="Walden K.K."/>
            <person name="Robertson H.M."/>
            <person name="Angeli S."/>
            <person name="Foret S."/>
            <person name="Bucher G."/>
            <person name="Schuetz S."/>
            <person name="Maleszka R."/>
            <person name="Wimmer E.A."/>
            <person name="Beeman R.W."/>
            <person name="Lorenzen M."/>
            <person name="Tomoyasu Y."/>
            <person name="Miller S.C."/>
            <person name="Grossmann D."/>
            <person name="Bucher G."/>
        </authorList>
    </citation>
    <scope>NUCLEOTIDE SEQUENCE [LARGE SCALE GENOMIC DNA]</scope>
    <source>
        <strain evidence="2 3">Georgia GA2</strain>
    </source>
</reference>
<dbReference type="HOGENOM" id="CLU_2253496_0_0_1"/>
<organism evidence="2 3">
    <name type="scientific">Tribolium castaneum</name>
    <name type="common">Red flour beetle</name>
    <dbReference type="NCBI Taxonomy" id="7070"/>
    <lineage>
        <taxon>Eukaryota</taxon>
        <taxon>Metazoa</taxon>
        <taxon>Ecdysozoa</taxon>
        <taxon>Arthropoda</taxon>
        <taxon>Hexapoda</taxon>
        <taxon>Insecta</taxon>
        <taxon>Pterygota</taxon>
        <taxon>Neoptera</taxon>
        <taxon>Endopterygota</taxon>
        <taxon>Coleoptera</taxon>
        <taxon>Polyphaga</taxon>
        <taxon>Cucujiformia</taxon>
        <taxon>Tenebrionidae</taxon>
        <taxon>Tenebrionidae incertae sedis</taxon>
        <taxon>Tribolium</taxon>
    </lineage>
</organism>
<sequence length="104" mass="12264">MTCRWFRANRPAATVKHGLQWVTRAERVTRRIHKSSLQQLTSDGYEMFDTEIHSSFRDRVVVTQRSDRQYQESKSSPDAEPGKARENTRGSDPFREFLRADTRF</sequence>
<dbReference type="EMBL" id="KQ971338">
    <property type="protein sequence ID" value="EFA01812.1"/>
    <property type="molecule type" value="Genomic_DNA"/>
</dbReference>
<dbReference type="AlphaFoldDB" id="D1ZZQ5"/>
<evidence type="ECO:0000313" key="2">
    <source>
        <dbReference type="EMBL" id="EFA01812.1"/>
    </source>
</evidence>
<proteinExistence type="predicted"/>